<sequence length="165" mass="19035">FFRIAKKQNVLRSLKKKEKRVNNELKRIIGHLAASSAFVVFSTPLVVSILIRMHYDRVQHGEAHIPSTFLSKLFTSFKANYYAMEFFIFFFFMPNFRAQLAEMFCISACCISSRLGQWALKELDSKTRKTIEKSLKSRTSILGSSFGHPTKISRQHSSKSNKETD</sequence>
<evidence type="ECO:0000256" key="1">
    <source>
        <dbReference type="SAM" id="MobiDB-lite"/>
    </source>
</evidence>
<reference evidence="3 4" key="1">
    <citation type="submission" date="2024-11" db="EMBL/GenBank/DDBJ databases">
        <title>Adaptive evolution of stress response genes in parasites aligns with host niche diversity.</title>
        <authorList>
            <person name="Hahn C."/>
            <person name="Resl P."/>
        </authorList>
    </citation>
    <scope>NUCLEOTIDE SEQUENCE [LARGE SCALE GENOMIC DNA]</scope>
    <source>
        <strain evidence="3">EGGRZ-B1_66</strain>
        <tissue evidence="3">Body</tissue>
    </source>
</reference>
<feature type="transmembrane region" description="Helical" evidence="2">
    <location>
        <begin position="28"/>
        <end position="51"/>
    </location>
</feature>
<dbReference type="SUPFAM" id="SSF81321">
    <property type="entry name" value="Family A G protein-coupled receptor-like"/>
    <property type="match status" value="1"/>
</dbReference>
<accession>A0ABD2PIZ9</accession>
<feature type="transmembrane region" description="Helical" evidence="2">
    <location>
        <begin position="79"/>
        <end position="96"/>
    </location>
</feature>
<feature type="non-terminal residue" evidence="3">
    <location>
        <position position="1"/>
    </location>
</feature>
<dbReference type="AlphaFoldDB" id="A0ABD2PIZ9"/>
<keyword evidence="2" id="KW-1133">Transmembrane helix</keyword>
<organism evidence="3 4">
    <name type="scientific">Cichlidogyrus casuarinus</name>
    <dbReference type="NCBI Taxonomy" id="1844966"/>
    <lineage>
        <taxon>Eukaryota</taxon>
        <taxon>Metazoa</taxon>
        <taxon>Spiralia</taxon>
        <taxon>Lophotrochozoa</taxon>
        <taxon>Platyhelminthes</taxon>
        <taxon>Monogenea</taxon>
        <taxon>Monopisthocotylea</taxon>
        <taxon>Dactylogyridea</taxon>
        <taxon>Ancyrocephalidae</taxon>
        <taxon>Cichlidogyrus</taxon>
    </lineage>
</organism>
<dbReference type="EMBL" id="JBJKFK010007437">
    <property type="protein sequence ID" value="KAL3307415.1"/>
    <property type="molecule type" value="Genomic_DNA"/>
</dbReference>
<name>A0ABD2PIZ9_9PLAT</name>
<protein>
    <submittedName>
        <fullName evidence="3">Uncharacterized protein</fullName>
    </submittedName>
</protein>
<evidence type="ECO:0000256" key="2">
    <source>
        <dbReference type="SAM" id="Phobius"/>
    </source>
</evidence>
<evidence type="ECO:0000313" key="4">
    <source>
        <dbReference type="Proteomes" id="UP001626550"/>
    </source>
</evidence>
<keyword evidence="4" id="KW-1185">Reference proteome</keyword>
<comment type="caution">
    <text evidence="3">The sequence shown here is derived from an EMBL/GenBank/DDBJ whole genome shotgun (WGS) entry which is preliminary data.</text>
</comment>
<gene>
    <name evidence="3" type="ORF">Ciccas_014070</name>
</gene>
<dbReference type="Proteomes" id="UP001626550">
    <property type="component" value="Unassembled WGS sequence"/>
</dbReference>
<keyword evidence="2" id="KW-0812">Transmembrane</keyword>
<dbReference type="Gene3D" id="1.20.1070.10">
    <property type="entry name" value="Rhodopsin 7-helix transmembrane proteins"/>
    <property type="match status" value="1"/>
</dbReference>
<feature type="region of interest" description="Disordered" evidence="1">
    <location>
        <begin position="141"/>
        <end position="165"/>
    </location>
</feature>
<evidence type="ECO:0000313" key="3">
    <source>
        <dbReference type="EMBL" id="KAL3307415.1"/>
    </source>
</evidence>
<proteinExistence type="predicted"/>
<keyword evidence="2" id="KW-0472">Membrane</keyword>